<protein>
    <recommendedName>
        <fullName evidence="6">NlpC/P60 domain-containing protein</fullName>
    </recommendedName>
</protein>
<dbReference type="PANTHER" id="PTHR47053">
    <property type="entry name" value="MUREIN DD-ENDOPEPTIDASE MEPH-RELATED"/>
    <property type="match status" value="1"/>
</dbReference>
<dbReference type="OrthoDB" id="9813368at2"/>
<comment type="similarity">
    <text evidence="1">Belongs to the peptidase C40 family.</text>
</comment>
<dbReference type="RefSeq" id="WP_155704695.1">
    <property type="nucleotide sequence ID" value="NZ_CP034235.1"/>
</dbReference>
<dbReference type="SUPFAM" id="SSF55383">
    <property type="entry name" value="Copper amine oxidase, domain N"/>
    <property type="match status" value="1"/>
</dbReference>
<dbReference type="InterPro" id="IPR012854">
    <property type="entry name" value="Cu_amine_oxidase-like_N"/>
</dbReference>
<keyword evidence="4" id="KW-0788">Thiol protease</keyword>
<keyword evidence="8" id="KW-1185">Reference proteome</keyword>
<dbReference type="Pfam" id="PF00877">
    <property type="entry name" value="NLPC_P60"/>
    <property type="match status" value="1"/>
</dbReference>
<reference evidence="8" key="1">
    <citation type="submission" date="2018-11" db="EMBL/GenBank/DDBJ databases">
        <title>Complete genome sequence of Paenibacillus sp. ML311-T8.</title>
        <authorList>
            <person name="Nam Y.-D."/>
            <person name="Kang J."/>
            <person name="Chung W.-H."/>
            <person name="Park Y.S."/>
        </authorList>
    </citation>
    <scope>NUCLEOTIDE SEQUENCE [LARGE SCALE GENOMIC DNA]</scope>
    <source>
        <strain evidence="8">ML311-T8</strain>
    </source>
</reference>
<evidence type="ECO:0000313" key="8">
    <source>
        <dbReference type="Proteomes" id="UP000426246"/>
    </source>
</evidence>
<dbReference type="AlphaFoldDB" id="A0A6B8RUS8"/>
<dbReference type="KEGG" id="ppsc:EHS13_34060"/>
<dbReference type="InterPro" id="IPR036582">
    <property type="entry name" value="Mao_N_sf"/>
</dbReference>
<sequence length="325" mass="36063">MKKKWVYTLVGSVISIGIATKVVFAAGLVQVQVNIVPFKWSLNDKSYTSEDSFDNGKERVPTSLNYKGTTYIPIRMVAESIGYKIKWDDASKTAMIESSASPEDPVEDLPPIDNPAPVTKYYPQPATVTAFGTLLKDPTSGAKVLRNMQKASVVHITEETNKDWLQVVADDGQIGYLLRASTDYIYKADRPAWEKKIDTVIAEGLKFMGAPYQFGASTKQTETFDCSSFMKLIFGRSDVILPRDSRQQSQQGDKISLDQLRKGDLLFFTTASRKDLTGLDHIGHVGIYLGENKVLQTYKVGVGVTVTNLDANWTSRIVSAKRIVK</sequence>
<dbReference type="Gene3D" id="3.90.1720.10">
    <property type="entry name" value="endopeptidase domain like (from Nostoc punctiforme)"/>
    <property type="match status" value="1"/>
</dbReference>
<proteinExistence type="inferred from homology"/>
<evidence type="ECO:0000313" key="7">
    <source>
        <dbReference type="EMBL" id="QGQ99529.1"/>
    </source>
</evidence>
<feature type="region of interest" description="Disordered" evidence="5">
    <location>
        <begin position="96"/>
        <end position="115"/>
    </location>
</feature>
<organism evidence="7 8">
    <name type="scientific">Paenibacillus psychroresistens</name>
    <dbReference type="NCBI Taxonomy" id="1778678"/>
    <lineage>
        <taxon>Bacteria</taxon>
        <taxon>Bacillati</taxon>
        <taxon>Bacillota</taxon>
        <taxon>Bacilli</taxon>
        <taxon>Bacillales</taxon>
        <taxon>Paenibacillaceae</taxon>
        <taxon>Paenibacillus</taxon>
    </lineage>
</organism>
<evidence type="ECO:0000256" key="4">
    <source>
        <dbReference type="ARBA" id="ARBA00022807"/>
    </source>
</evidence>
<evidence type="ECO:0000256" key="3">
    <source>
        <dbReference type="ARBA" id="ARBA00022801"/>
    </source>
</evidence>
<dbReference type="GO" id="GO:0006508">
    <property type="term" value="P:proteolysis"/>
    <property type="evidence" value="ECO:0007669"/>
    <property type="project" value="UniProtKB-KW"/>
</dbReference>
<accession>A0A6B8RUS8</accession>
<keyword evidence="3" id="KW-0378">Hydrolase</keyword>
<evidence type="ECO:0000256" key="2">
    <source>
        <dbReference type="ARBA" id="ARBA00022670"/>
    </source>
</evidence>
<name>A0A6B8RUS8_9BACL</name>
<dbReference type="InterPro" id="IPR000064">
    <property type="entry name" value="NLP_P60_dom"/>
</dbReference>
<evidence type="ECO:0000256" key="1">
    <source>
        <dbReference type="ARBA" id="ARBA00007074"/>
    </source>
</evidence>
<dbReference type="Pfam" id="PF07833">
    <property type="entry name" value="Cu_amine_oxidN1"/>
    <property type="match status" value="1"/>
</dbReference>
<evidence type="ECO:0000256" key="5">
    <source>
        <dbReference type="SAM" id="MobiDB-lite"/>
    </source>
</evidence>
<dbReference type="GO" id="GO:0008234">
    <property type="term" value="F:cysteine-type peptidase activity"/>
    <property type="evidence" value="ECO:0007669"/>
    <property type="project" value="UniProtKB-KW"/>
</dbReference>
<dbReference type="EMBL" id="CP034235">
    <property type="protein sequence ID" value="QGQ99529.1"/>
    <property type="molecule type" value="Genomic_DNA"/>
</dbReference>
<gene>
    <name evidence="7" type="ORF">EHS13_34060</name>
</gene>
<dbReference type="InterPro" id="IPR051202">
    <property type="entry name" value="Peptidase_C40"/>
</dbReference>
<dbReference type="Proteomes" id="UP000426246">
    <property type="component" value="Chromosome"/>
</dbReference>
<feature type="domain" description="NlpC/P60" evidence="6">
    <location>
        <begin position="194"/>
        <end position="324"/>
    </location>
</feature>
<evidence type="ECO:0000259" key="6">
    <source>
        <dbReference type="PROSITE" id="PS51935"/>
    </source>
</evidence>
<dbReference type="SUPFAM" id="SSF54001">
    <property type="entry name" value="Cysteine proteinases"/>
    <property type="match status" value="1"/>
</dbReference>
<dbReference type="PROSITE" id="PS51935">
    <property type="entry name" value="NLPC_P60"/>
    <property type="match status" value="1"/>
</dbReference>
<dbReference type="PANTHER" id="PTHR47053:SF1">
    <property type="entry name" value="MUREIN DD-ENDOPEPTIDASE MEPH-RELATED"/>
    <property type="match status" value="1"/>
</dbReference>
<dbReference type="InterPro" id="IPR038765">
    <property type="entry name" value="Papain-like_cys_pep_sf"/>
</dbReference>
<keyword evidence="2" id="KW-0645">Protease</keyword>